<dbReference type="PANTHER" id="PTHR43072:SF23">
    <property type="entry name" value="UPF0039 PROTEIN C11D3.02C"/>
    <property type="match status" value="1"/>
</dbReference>
<dbReference type="CDD" id="cd04301">
    <property type="entry name" value="NAT_SF"/>
    <property type="match status" value="1"/>
</dbReference>
<sequence>MLSILNEVIEHTTSNYDYEPKSEKQLQQWLKEKQDDGYPVLGILDEYGFLAGFATYGPWRPKKGYRFTYEHSIYVAKEQRRKGYAKVLLSELIRYARSSGGHCLLAVIDADNSASIALHEGFGFSKCGHLREVGYKFDRYLDLVLYQLLLESERV</sequence>
<dbReference type="Pfam" id="PF00583">
    <property type="entry name" value="Acetyltransf_1"/>
    <property type="match status" value="1"/>
</dbReference>
<dbReference type="PROSITE" id="PS51186">
    <property type="entry name" value="GNAT"/>
    <property type="match status" value="1"/>
</dbReference>
<organism evidence="4">
    <name type="scientific">bioreactor metagenome</name>
    <dbReference type="NCBI Taxonomy" id="1076179"/>
    <lineage>
        <taxon>unclassified sequences</taxon>
        <taxon>metagenomes</taxon>
        <taxon>ecological metagenomes</taxon>
    </lineage>
</organism>
<reference evidence="4" key="1">
    <citation type="submission" date="2019-08" db="EMBL/GenBank/DDBJ databases">
        <authorList>
            <person name="Kucharzyk K."/>
            <person name="Murdoch R.W."/>
            <person name="Higgins S."/>
            <person name="Loffler F."/>
        </authorList>
    </citation>
    <scope>NUCLEOTIDE SEQUENCE</scope>
</reference>
<dbReference type="EC" id="2.3.1.-" evidence="4"/>
<gene>
    <name evidence="4" type="primary">pitA_7</name>
    <name evidence="4" type="ORF">SDC9_89722</name>
</gene>
<proteinExistence type="predicted"/>
<keyword evidence="1 4" id="KW-0808">Transferase</keyword>
<keyword evidence="2 4" id="KW-0012">Acyltransferase</keyword>
<evidence type="ECO:0000259" key="3">
    <source>
        <dbReference type="PROSITE" id="PS51186"/>
    </source>
</evidence>
<dbReference type="SUPFAM" id="SSF55729">
    <property type="entry name" value="Acyl-CoA N-acyltransferases (Nat)"/>
    <property type="match status" value="1"/>
</dbReference>
<accession>A0A644ZPZ3</accession>
<feature type="domain" description="N-acetyltransferase" evidence="3">
    <location>
        <begin position="1"/>
        <end position="151"/>
    </location>
</feature>
<evidence type="ECO:0000256" key="1">
    <source>
        <dbReference type="ARBA" id="ARBA00022679"/>
    </source>
</evidence>
<dbReference type="Gene3D" id="3.40.630.30">
    <property type="match status" value="1"/>
</dbReference>
<dbReference type="AlphaFoldDB" id="A0A644ZPZ3"/>
<dbReference type="GO" id="GO:0016747">
    <property type="term" value="F:acyltransferase activity, transferring groups other than amino-acyl groups"/>
    <property type="evidence" value="ECO:0007669"/>
    <property type="project" value="InterPro"/>
</dbReference>
<evidence type="ECO:0000256" key="2">
    <source>
        <dbReference type="ARBA" id="ARBA00023315"/>
    </source>
</evidence>
<dbReference type="InterPro" id="IPR000182">
    <property type="entry name" value="GNAT_dom"/>
</dbReference>
<dbReference type="InterPro" id="IPR016181">
    <property type="entry name" value="Acyl_CoA_acyltransferase"/>
</dbReference>
<name>A0A644ZPZ3_9ZZZZ</name>
<evidence type="ECO:0000313" key="4">
    <source>
        <dbReference type="EMBL" id="MPM43049.1"/>
    </source>
</evidence>
<comment type="caution">
    <text evidence="4">The sequence shown here is derived from an EMBL/GenBank/DDBJ whole genome shotgun (WGS) entry which is preliminary data.</text>
</comment>
<dbReference type="EMBL" id="VSSQ01009956">
    <property type="protein sequence ID" value="MPM43049.1"/>
    <property type="molecule type" value="Genomic_DNA"/>
</dbReference>
<protein>
    <submittedName>
        <fullName evidence="4">L-methionine sulfoximine/L-methionine sulfone acetyltransferase</fullName>
        <ecNumber evidence="4">2.3.1.-</ecNumber>
    </submittedName>
</protein>
<dbReference type="PANTHER" id="PTHR43072">
    <property type="entry name" value="N-ACETYLTRANSFERASE"/>
    <property type="match status" value="1"/>
</dbReference>